<evidence type="ECO:0000313" key="5">
    <source>
        <dbReference type="RefSeq" id="XP_010960176.1"/>
    </source>
</evidence>
<dbReference type="RefSeq" id="XP_010960177.1">
    <property type="nucleotide sequence ID" value="XM_010961875.2"/>
</dbReference>
<reference evidence="5 6" key="1">
    <citation type="submission" date="2025-04" db="UniProtKB">
        <authorList>
            <consortium name="RefSeq"/>
        </authorList>
    </citation>
    <scope>IDENTIFICATION</scope>
    <source>
        <tissue evidence="5 6">Blood</tissue>
    </source>
</reference>
<feature type="chain" id="PRO_5044703267" evidence="4">
    <location>
        <begin position="22"/>
        <end position="271"/>
    </location>
</feature>
<dbReference type="OrthoDB" id="9838250at2759"/>
<feature type="signal peptide" evidence="4">
    <location>
        <begin position="1"/>
        <end position="21"/>
    </location>
</feature>
<proteinExistence type="predicted"/>
<dbReference type="FunFam" id="2.60.40.10:FF:000049">
    <property type="entry name" value="Leukocyte immunoglobulin-like receptor subfamily B member 1"/>
    <property type="match status" value="1"/>
</dbReference>
<gene>
    <name evidence="5 6" type="primary">LOC105074340</name>
</gene>
<dbReference type="KEGG" id="cbai:105074340"/>
<dbReference type="Gene3D" id="2.60.40.10">
    <property type="entry name" value="Immunoglobulins"/>
    <property type="match status" value="1"/>
</dbReference>
<dbReference type="InterPro" id="IPR036179">
    <property type="entry name" value="Ig-like_dom_sf"/>
</dbReference>
<dbReference type="InterPro" id="IPR050412">
    <property type="entry name" value="Ig-like_Receptors_ImmuneReg"/>
</dbReference>
<sequence>MCLHPTGLLGLVLCLGQTICAQEGTLPRPSISAEPDSVIPRGRPVTIVCRGPAGFKTFRLENEEDTNDFKDTRASSPLGPHQTEARFLIPAVSEGTATHYRCRYIKEHVWSEPSESLELVVTGEVLSAALRFAPGPWTLSPAMSSVCRLPRPSVGPSNPLLPSPLCTHVPLPSHLAQVPGPWSQLDTAPAPGWAPSWPCWAGGEWASRDVVGQSPLKEPVSCPSGCVKSSFPLGQNLWGPKQCGVVHAHWQVTQSRGPQAGLDSTLWDYLG</sequence>
<dbReference type="Pfam" id="PF13895">
    <property type="entry name" value="Ig_2"/>
    <property type="match status" value="1"/>
</dbReference>
<accession>A0A9W3EZ36</accession>
<keyword evidence="1 4" id="KW-0732">Signal</keyword>
<evidence type="ECO:0000256" key="4">
    <source>
        <dbReference type="SAM" id="SignalP"/>
    </source>
</evidence>
<dbReference type="RefSeq" id="XP_010960176.1">
    <property type="nucleotide sequence ID" value="XM_010961874.2"/>
</dbReference>
<dbReference type="PANTHER" id="PTHR11738:SF129">
    <property type="entry name" value="LEUKOCYTE-ASSOCIATED IMMUNOGLOBULIN-LIKE RECEPTOR 1"/>
    <property type="match status" value="1"/>
</dbReference>
<evidence type="ECO:0000256" key="2">
    <source>
        <dbReference type="ARBA" id="ARBA00023157"/>
    </source>
</evidence>
<protein>
    <submittedName>
        <fullName evidence="5 6">Leukocyte immunoglobulin-like receptor subfamily B member 4 isoform X1</fullName>
    </submittedName>
</protein>
<keyword evidence="3" id="KW-0393">Immunoglobulin domain</keyword>
<dbReference type="GO" id="GO:0002764">
    <property type="term" value="P:immune response-regulating signaling pathway"/>
    <property type="evidence" value="ECO:0007669"/>
    <property type="project" value="TreeGrafter"/>
</dbReference>
<name>A0A9W3EZ36_CAMBA</name>
<keyword evidence="2" id="KW-1015">Disulfide bond</keyword>
<evidence type="ECO:0000256" key="1">
    <source>
        <dbReference type="ARBA" id="ARBA00022729"/>
    </source>
</evidence>
<dbReference type="InterPro" id="IPR013783">
    <property type="entry name" value="Ig-like_fold"/>
</dbReference>
<dbReference type="SUPFAM" id="SSF48726">
    <property type="entry name" value="Immunoglobulin"/>
    <property type="match status" value="1"/>
</dbReference>
<dbReference type="GO" id="GO:0005886">
    <property type="term" value="C:plasma membrane"/>
    <property type="evidence" value="ECO:0007669"/>
    <property type="project" value="TreeGrafter"/>
</dbReference>
<evidence type="ECO:0000313" key="6">
    <source>
        <dbReference type="RefSeq" id="XP_010960177.1"/>
    </source>
</evidence>
<evidence type="ECO:0000256" key="3">
    <source>
        <dbReference type="ARBA" id="ARBA00023319"/>
    </source>
</evidence>
<dbReference type="PANTHER" id="PTHR11738">
    <property type="entry name" value="MHC CLASS I NK CELL RECEPTOR"/>
    <property type="match status" value="1"/>
</dbReference>
<organism evidence="6">
    <name type="scientific">Camelus bactrianus</name>
    <name type="common">Bactrian camel</name>
    <dbReference type="NCBI Taxonomy" id="9837"/>
    <lineage>
        <taxon>Eukaryota</taxon>
        <taxon>Metazoa</taxon>
        <taxon>Chordata</taxon>
        <taxon>Craniata</taxon>
        <taxon>Vertebrata</taxon>
        <taxon>Euteleostomi</taxon>
        <taxon>Mammalia</taxon>
        <taxon>Eutheria</taxon>
        <taxon>Laurasiatheria</taxon>
        <taxon>Artiodactyla</taxon>
        <taxon>Tylopoda</taxon>
        <taxon>Camelidae</taxon>
        <taxon>Camelus</taxon>
    </lineage>
</organism>
<dbReference type="AlphaFoldDB" id="A0A9W3EZ36"/>